<dbReference type="InterPro" id="IPR050153">
    <property type="entry name" value="Metal_Ion_Import_ABC"/>
</dbReference>
<dbReference type="SMART" id="SM00382">
    <property type="entry name" value="AAA"/>
    <property type="match status" value="1"/>
</dbReference>
<dbReference type="Pfam" id="PF00005">
    <property type="entry name" value="ABC_tran"/>
    <property type="match status" value="1"/>
</dbReference>
<dbReference type="Gene3D" id="3.40.50.300">
    <property type="entry name" value="P-loop containing nucleotide triphosphate hydrolases"/>
    <property type="match status" value="1"/>
</dbReference>
<sequence length="259" mass="27976">MKTYDVDVQGVDFEYDGEPVLRGVTLRVPPGEFLALLGPNGGGKSTLLRLLLGLLRPSRGTVRVLGLPPAQAAPQVGYVPQETGVGRIFPISALEVATTGRLRRPGGPRRFGPEDRAAAREALERLGVGDCASARMHELSGGQRQRVLIARALVGNPRILMLDEPTASVDQKTQGLLYDLLRQFCREGGTVVMASHDLVALTSHATSVACVQGTLYHHPRNEVTQGMLETLYGSCPVELIAHGVPHRVLHRHDAEGDHR</sequence>
<keyword evidence="4" id="KW-0067">ATP-binding</keyword>
<dbReference type="InterPro" id="IPR027417">
    <property type="entry name" value="P-loop_NTPase"/>
</dbReference>
<reference evidence="6 7" key="1">
    <citation type="journal article" date="2010" name="Stand. Genomic Sci.">
        <title>Non-contiguous finished genome sequence of Aminomonas paucivorans type strain (GLU-3).</title>
        <authorList>
            <person name="Pitluck S."/>
            <person name="Yasawong M."/>
            <person name="Held B."/>
            <person name="Lapidus A."/>
            <person name="Nolan M."/>
            <person name="Copeland A."/>
            <person name="Lucas S."/>
            <person name="Del Rio T.G."/>
            <person name="Tice H."/>
            <person name="Cheng J.F."/>
            <person name="Chertkov O."/>
            <person name="Goodwin L."/>
            <person name="Tapia R."/>
            <person name="Han C."/>
            <person name="Liolios K."/>
            <person name="Ivanova N."/>
            <person name="Mavromatis K."/>
            <person name="Ovchinnikova G."/>
            <person name="Pati A."/>
            <person name="Chen A."/>
            <person name="Palaniappan K."/>
            <person name="Land M."/>
            <person name="Hauser L."/>
            <person name="Chang Y.J."/>
            <person name="Jeffries C.D."/>
            <person name="Pukall R."/>
            <person name="Spring S."/>
            <person name="Rohde M."/>
            <person name="Sikorski J."/>
            <person name="Goker M."/>
            <person name="Woyke T."/>
            <person name="Bristow J."/>
            <person name="Eisen J.A."/>
            <person name="Markowitz V."/>
            <person name="Hugenholtz P."/>
            <person name="Kyrpides N.C."/>
            <person name="Klenk H.P."/>
        </authorList>
    </citation>
    <scope>NUCLEOTIDE SEQUENCE [LARGE SCALE GENOMIC DNA]</scope>
    <source>
        <strain evidence="6 7">DSM 12260</strain>
    </source>
</reference>
<dbReference type="AlphaFoldDB" id="E3D0J6"/>
<dbReference type="PANTHER" id="PTHR42734:SF17">
    <property type="entry name" value="METAL TRANSPORT SYSTEM ATP-BINDING PROTEIN TM_0124-RELATED"/>
    <property type="match status" value="1"/>
</dbReference>
<protein>
    <submittedName>
        <fullName evidence="6">ABC transporter related protein</fullName>
    </submittedName>
</protein>
<dbReference type="EMBL" id="CM001022">
    <property type="protein sequence ID" value="EFQ23015.1"/>
    <property type="molecule type" value="Genomic_DNA"/>
</dbReference>
<dbReference type="Proteomes" id="UP000005096">
    <property type="component" value="Chromosome"/>
</dbReference>
<evidence type="ECO:0000259" key="5">
    <source>
        <dbReference type="PROSITE" id="PS50893"/>
    </source>
</evidence>
<dbReference type="PROSITE" id="PS00211">
    <property type="entry name" value="ABC_TRANSPORTER_1"/>
    <property type="match status" value="1"/>
</dbReference>
<dbReference type="OrthoDB" id="9806726at2"/>
<dbReference type="PROSITE" id="PS50893">
    <property type="entry name" value="ABC_TRANSPORTER_2"/>
    <property type="match status" value="1"/>
</dbReference>
<accession>E3D0J6</accession>
<dbReference type="STRING" id="584708.Apau_0586"/>
<evidence type="ECO:0000256" key="3">
    <source>
        <dbReference type="ARBA" id="ARBA00022741"/>
    </source>
</evidence>
<dbReference type="InterPro" id="IPR017871">
    <property type="entry name" value="ABC_transporter-like_CS"/>
</dbReference>
<dbReference type="PANTHER" id="PTHR42734">
    <property type="entry name" value="METAL TRANSPORT SYSTEM ATP-BINDING PROTEIN TM_0124-RELATED"/>
    <property type="match status" value="1"/>
</dbReference>
<evidence type="ECO:0000313" key="6">
    <source>
        <dbReference type="EMBL" id="EFQ23015.1"/>
    </source>
</evidence>
<dbReference type="RefSeq" id="WP_006300170.1">
    <property type="nucleotide sequence ID" value="NZ_CM001022.1"/>
</dbReference>
<keyword evidence="2" id="KW-0813">Transport</keyword>
<dbReference type="PaxDb" id="584708-Apau_0586"/>
<gene>
    <name evidence="6" type="ORF">Apau_0586</name>
</gene>
<feature type="domain" description="ABC transporter" evidence="5">
    <location>
        <begin position="6"/>
        <end position="244"/>
    </location>
</feature>
<dbReference type="SUPFAM" id="SSF52540">
    <property type="entry name" value="P-loop containing nucleoside triphosphate hydrolases"/>
    <property type="match status" value="1"/>
</dbReference>
<organism evidence="6 7">
    <name type="scientific">Aminomonas paucivorans DSM 12260</name>
    <dbReference type="NCBI Taxonomy" id="584708"/>
    <lineage>
        <taxon>Bacteria</taxon>
        <taxon>Thermotogati</taxon>
        <taxon>Synergistota</taxon>
        <taxon>Synergistia</taxon>
        <taxon>Synergistales</taxon>
        <taxon>Synergistaceae</taxon>
        <taxon>Aminomonas</taxon>
    </lineage>
</organism>
<evidence type="ECO:0000313" key="7">
    <source>
        <dbReference type="Proteomes" id="UP000005096"/>
    </source>
</evidence>
<proteinExistence type="inferred from homology"/>
<evidence type="ECO:0000256" key="4">
    <source>
        <dbReference type="ARBA" id="ARBA00022840"/>
    </source>
</evidence>
<evidence type="ECO:0000256" key="2">
    <source>
        <dbReference type="ARBA" id="ARBA00022448"/>
    </source>
</evidence>
<comment type="similarity">
    <text evidence="1">Belongs to the ABC transporter superfamily.</text>
</comment>
<dbReference type="GO" id="GO:0005524">
    <property type="term" value="F:ATP binding"/>
    <property type="evidence" value="ECO:0007669"/>
    <property type="project" value="UniProtKB-KW"/>
</dbReference>
<dbReference type="HOGENOM" id="CLU_000604_1_11_0"/>
<dbReference type="InterPro" id="IPR003593">
    <property type="entry name" value="AAA+_ATPase"/>
</dbReference>
<dbReference type="InterPro" id="IPR003439">
    <property type="entry name" value="ABC_transporter-like_ATP-bd"/>
</dbReference>
<keyword evidence="3" id="KW-0547">Nucleotide-binding</keyword>
<dbReference type="GO" id="GO:0016887">
    <property type="term" value="F:ATP hydrolysis activity"/>
    <property type="evidence" value="ECO:0007669"/>
    <property type="project" value="InterPro"/>
</dbReference>
<dbReference type="eggNOG" id="COG1121">
    <property type="taxonomic scope" value="Bacteria"/>
</dbReference>
<name>E3D0J6_9BACT</name>
<evidence type="ECO:0000256" key="1">
    <source>
        <dbReference type="ARBA" id="ARBA00005417"/>
    </source>
</evidence>
<keyword evidence="7" id="KW-1185">Reference proteome</keyword>